<sequence>MSTTSSVFEQRLAYRPQVVELFRRTVDPEIQRAANDIAAWQEQVNALQTKIADAKTYIGELRQATRDIEASADLPPLAVTEEIPCRTCGQPVVQRADSSWTHAGRELMEHGDRCTPKDKNSPVAAPTGQNTAAMLLERIETAHDGPNGSRGMES</sequence>
<gene>
    <name evidence="2" type="ORF">HD593_011030</name>
</gene>
<dbReference type="AlphaFoldDB" id="A0A7X0P6L7"/>
<organism evidence="2 3">
    <name type="scientific">Nonomuraea rubra</name>
    <dbReference type="NCBI Taxonomy" id="46180"/>
    <lineage>
        <taxon>Bacteria</taxon>
        <taxon>Bacillati</taxon>
        <taxon>Actinomycetota</taxon>
        <taxon>Actinomycetes</taxon>
        <taxon>Streptosporangiales</taxon>
        <taxon>Streptosporangiaceae</taxon>
        <taxon>Nonomuraea</taxon>
    </lineage>
</organism>
<proteinExistence type="predicted"/>
<evidence type="ECO:0000313" key="3">
    <source>
        <dbReference type="Proteomes" id="UP000565579"/>
    </source>
</evidence>
<dbReference type="EMBL" id="JACHMI010000001">
    <property type="protein sequence ID" value="MBB6556235.1"/>
    <property type="molecule type" value="Genomic_DNA"/>
</dbReference>
<evidence type="ECO:0000256" key="1">
    <source>
        <dbReference type="SAM" id="MobiDB-lite"/>
    </source>
</evidence>
<reference evidence="2 3" key="1">
    <citation type="submission" date="2020-08" db="EMBL/GenBank/DDBJ databases">
        <title>Sequencing the genomes of 1000 actinobacteria strains.</title>
        <authorList>
            <person name="Klenk H.-P."/>
        </authorList>
    </citation>
    <scope>NUCLEOTIDE SEQUENCE [LARGE SCALE GENOMIC DNA]</scope>
    <source>
        <strain evidence="2 3">DSM 43768</strain>
    </source>
</reference>
<protein>
    <submittedName>
        <fullName evidence="2">Uncharacterized protein</fullName>
    </submittedName>
</protein>
<dbReference type="RefSeq" id="WP_185110709.1">
    <property type="nucleotide sequence ID" value="NZ_BAAAXY010000153.1"/>
</dbReference>
<feature type="compositionally biased region" description="Basic and acidic residues" evidence="1">
    <location>
        <begin position="110"/>
        <end position="120"/>
    </location>
</feature>
<feature type="region of interest" description="Disordered" evidence="1">
    <location>
        <begin position="110"/>
        <end position="129"/>
    </location>
</feature>
<dbReference type="Proteomes" id="UP000565579">
    <property type="component" value="Unassembled WGS sequence"/>
</dbReference>
<evidence type="ECO:0000313" key="2">
    <source>
        <dbReference type="EMBL" id="MBB6556235.1"/>
    </source>
</evidence>
<accession>A0A7X0P6L7</accession>
<name>A0A7X0P6L7_9ACTN</name>
<keyword evidence="3" id="KW-1185">Reference proteome</keyword>
<comment type="caution">
    <text evidence="2">The sequence shown here is derived from an EMBL/GenBank/DDBJ whole genome shotgun (WGS) entry which is preliminary data.</text>
</comment>